<feature type="domain" description="HTH marR-type" evidence="2">
    <location>
        <begin position="10"/>
        <end position="147"/>
    </location>
</feature>
<evidence type="ECO:0000256" key="1">
    <source>
        <dbReference type="ARBA" id="ARBA00023125"/>
    </source>
</evidence>
<dbReference type="Proteomes" id="UP000596248">
    <property type="component" value="Chromosome"/>
</dbReference>
<dbReference type="InterPro" id="IPR000835">
    <property type="entry name" value="HTH_MarR-typ"/>
</dbReference>
<dbReference type="PANTHER" id="PTHR33164">
    <property type="entry name" value="TRANSCRIPTIONAL REGULATOR, MARR FAMILY"/>
    <property type="match status" value="1"/>
</dbReference>
<evidence type="ECO:0000313" key="4">
    <source>
        <dbReference type="Proteomes" id="UP000596248"/>
    </source>
</evidence>
<evidence type="ECO:0000259" key="2">
    <source>
        <dbReference type="PROSITE" id="PS50995"/>
    </source>
</evidence>
<keyword evidence="4" id="KW-1185">Reference proteome</keyword>
<dbReference type="InterPro" id="IPR011991">
    <property type="entry name" value="ArsR-like_HTH"/>
</dbReference>
<gene>
    <name evidence="3" type="ORF">JNE38_29125</name>
</gene>
<dbReference type="SUPFAM" id="SSF46785">
    <property type="entry name" value="Winged helix' DNA-binding domain"/>
    <property type="match status" value="1"/>
</dbReference>
<dbReference type="InterPro" id="IPR039422">
    <property type="entry name" value="MarR/SlyA-like"/>
</dbReference>
<dbReference type="InterPro" id="IPR036390">
    <property type="entry name" value="WH_DNA-bd_sf"/>
</dbReference>
<sequence length="163" mass="18466">MRGYAKMPSRKEILASLLNEMRRLSTATVLMHQSIADHLGLNSTDHKCLDFILNREPMTAGQLSELTNLTTGAVTGVIDRLERAGYVQRVTDPKDRRRIYIQPIHEKAYADIEPLFRPISDATIQMCSRYSEQELMTIVDFAARAVDLSEAETARIRSEGKKN</sequence>
<dbReference type="Gene3D" id="1.10.10.10">
    <property type="entry name" value="Winged helix-like DNA-binding domain superfamily/Winged helix DNA-binding domain"/>
    <property type="match status" value="1"/>
</dbReference>
<name>A0ABX7FP29_BRECH</name>
<evidence type="ECO:0000313" key="3">
    <source>
        <dbReference type="EMBL" id="QRG67445.1"/>
    </source>
</evidence>
<dbReference type="InterPro" id="IPR036388">
    <property type="entry name" value="WH-like_DNA-bd_sf"/>
</dbReference>
<dbReference type="PANTHER" id="PTHR33164:SF106">
    <property type="entry name" value="TRANSCRIPTIONAL REGULATORY PROTEIN"/>
    <property type="match status" value="1"/>
</dbReference>
<dbReference type="PROSITE" id="PS50995">
    <property type="entry name" value="HTH_MARR_2"/>
    <property type="match status" value="1"/>
</dbReference>
<dbReference type="SMART" id="SM00347">
    <property type="entry name" value="HTH_MARR"/>
    <property type="match status" value="1"/>
</dbReference>
<proteinExistence type="predicted"/>
<protein>
    <submittedName>
        <fullName evidence="3">MarR family transcriptional regulator</fullName>
    </submittedName>
</protein>
<reference evidence="3 4" key="1">
    <citation type="submission" date="2021-01" db="EMBL/GenBank/DDBJ databases">
        <title>Identification of strong promoters based on the transcriptome of Brevibacillus choshinensis.</title>
        <authorList>
            <person name="Yao D."/>
            <person name="Zhang K."/>
            <person name="Wu J."/>
        </authorList>
    </citation>
    <scope>NUCLEOTIDE SEQUENCE [LARGE SCALE GENOMIC DNA]</scope>
    <source>
        <strain evidence="3 4">HPD31-SP3</strain>
    </source>
</reference>
<dbReference type="CDD" id="cd00090">
    <property type="entry name" value="HTH_ARSR"/>
    <property type="match status" value="1"/>
</dbReference>
<organism evidence="3 4">
    <name type="scientific">Brevibacillus choshinensis</name>
    <dbReference type="NCBI Taxonomy" id="54911"/>
    <lineage>
        <taxon>Bacteria</taxon>
        <taxon>Bacillati</taxon>
        <taxon>Bacillota</taxon>
        <taxon>Bacilli</taxon>
        <taxon>Bacillales</taxon>
        <taxon>Paenibacillaceae</taxon>
        <taxon>Brevibacillus</taxon>
    </lineage>
</organism>
<dbReference type="EMBL" id="CP069127">
    <property type="protein sequence ID" value="QRG67445.1"/>
    <property type="molecule type" value="Genomic_DNA"/>
</dbReference>
<dbReference type="Pfam" id="PF01047">
    <property type="entry name" value="MarR"/>
    <property type="match status" value="1"/>
</dbReference>
<keyword evidence="1" id="KW-0238">DNA-binding</keyword>
<accession>A0ABX7FP29</accession>